<dbReference type="InterPro" id="IPR024654">
    <property type="entry name" value="Calcineurin-like_PHP_lpxH"/>
</dbReference>
<dbReference type="STRING" id="29364.SAMN04487772_101165"/>
<comment type="cofactor">
    <cofactor evidence="2">
        <name>a divalent metal cation</name>
        <dbReference type="ChEBI" id="CHEBI:60240"/>
    </cofactor>
</comment>
<name>A0A1H9Y640_9FIRM</name>
<dbReference type="PANTHER" id="PTHR42850">
    <property type="entry name" value="METALLOPHOSPHOESTERASE"/>
    <property type="match status" value="1"/>
</dbReference>
<feature type="domain" description="Calcineurin-like phosphoesterase" evidence="3">
    <location>
        <begin position="1"/>
        <end position="199"/>
    </location>
</feature>
<organism evidence="4 5">
    <name type="scientific">[Clostridium] polysaccharolyticum</name>
    <dbReference type="NCBI Taxonomy" id="29364"/>
    <lineage>
        <taxon>Bacteria</taxon>
        <taxon>Bacillati</taxon>
        <taxon>Bacillota</taxon>
        <taxon>Clostridia</taxon>
        <taxon>Lachnospirales</taxon>
        <taxon>Lachnospiraceae</taxon>
    </lineage>
</organism>
<dbReference type="GO" id="GO:0016791">
    <property type="term" value="F:phosphatase activity"/>
    <property type="evidence" value="ECO:0007669"/>
    <property type="project" value="TreeGrafter"/>
</dbReference>
<evidence type="ECO:0000313" key="4">
    <source>
        <dbReference type="EMBL" id="SES64360.1"/>
    </source>
</evidence>
<keyword evidence="5" id="KW-1185">Reference proteome</keyword>
<evidence type="ECO:0000256" key="2">
    <source>
        <dbReference type="RuleBase" id="RU362039"/>
    </source>
</evidence>
<keyword evidence="2" id="KW-0479">Metal-binding</keyword>
<dbReference type="PANTHER" id="PTHR42850:SF2">
    <property type="entry name" value="BLL5683 PROTEIN"/>
    <property type="match status" value="1"/>
</dbReference>
<evidence type="ECO:0000259" key="3">
    <source>
        <dbReference type="Pfam" id="PF12850"/>
    </source>
</evidence>
<dbReference type="EC" id="3.1.4.-" evidence="2"/>
<comment type="similarity">
    <text evidence="1 2">Belongs to the metallophosphoesterase superfamily. YfcE family.</text>
</comment>
<dbReference type="SUPFAM" id="SSF56300">
    <property type="entry name" value="Metallo-dependent phosphatases"/>
    <property type="match status" value="1"/>
</dbReference>
<evidence type="ECO:0000256" key="1">
    <source>
        <dbReference type="ARBA" id="ARBA00008950"/>
    </source>
</evidence>
<dbReference type="Proteomes" id="UP000199800">
    <property type="component" value="Unassembled WGS sequence"/>
</dbReference>
<evidence type="ECO:0000313" key="5">
    <source>
        <dbReference type="Proteomes" id="UP000199800"/>
    </source>
</evidence>
<dbReference type="Gene3D" id="3.60.21.10">
    <property type="match status" value="1"/>
</dbReference>
<proteinExistence type="inferred from homology"/>
<dbReference type="NCBIfam" id="TIGR00040">
    <property type="entry name" value="yfcE"/>
    <property type="match status" value="1"/>
</dbReference>
<dbReference type="InterPro" id="IPR000979">
    <property type="entry name" value="Phosphodiesterase_MJ0936/Vps29"/>
</dbReference>
<dbReference type="Pfam" id="PF12850">
    <property type="entry name" value="Metallophos_2"/>
    <property type="match status" value="1"/>
</dbReference>
<reference evidence="4 5" key="1">
    <citation type="submission" date="2016-10" db="EMBL/GenBank/DDBJ databases">
        <authorList>
            <person name="de Groot N.N."/>
        </authorList>
    </citation>
    <scope>NUCLEOTIDE SEQUENCE [LARGE SCALE GENOMIC DNA]</scope>
    <source>
        <strain evidence="4 5">DSM 1801</strain>
    </source>
</reference>
<dbReference type="InterPro" id="IPR050126">
    <property type="entry name" value="Ap4A_hydrolase"/>
</dbReference>
<gene>
    <name evidence="4" type="ORF">SAMN04487772_101165</name>
</gene>
<sequence>MRIAVFSDIHSNYIALDACMDYIQQHKVEKIIFLGDNISDCPAPRLTLERIAALNKEYDTVHIRGNREEYFIDHEDGKSNDWEYSSYKGSLLYTFEHITTEDIREFRHMDHQKVVQFEGMDGIQLVHGSPNSSRELLHAHGDNTKHYLQQMSVGLMLGGHTHRQFAYPYKDKFLVNPGSIGVAIGKPRTANFAILEWKKDGWEAELITVPFDYEKLRTHFMRSSLMEKAKWWPKCILKSMETGVNVGPLCAKKAFDLASQDKIEIVNGTIPEKYWDRAAKIIGV</sequence>
<dbReference type="EMBL" id="FOHN01000001">
    <property type="protein sequence ID" value="SES64360.1"/>
    <property type="molecule type" value="Genomic_DNA"/>
</dbReference>
<dbReference type="AlphaFoldDB" id="A0A1H9Y640"/>
<dbReference type="InterPro" id="IPR029052">
    <property type="entry name" value="Metallo-depent_PP-like"/>
</dbReference>
<protein>
    <recommendedName>
        <fullName evidence="2">Phosphoesterase</fullName>
        <ecNumber evidence="2">3.1.4.-</ecNumber>
    </recommendedName>
</protein>
<accession>A0A1H9Y640</accession>
<dbReference type="GO" id="GO:0046872">
    <property type="term" value="F:metal ion binding"/>
    <property type="evidence" value="ECO:0007669"/>
    <property type="project" value="UniProtKB-KW"/>
</dbReference>
<dbReference type="RefSeq" id="WP_177180562.1">
    <property type="nucleotide sequence ID" value="NZ_FOHN01000001.1"/>
</dbReference>
<dbReference type="GO" id="GO:0005737">
    <property type="term" value="C:cytoplasm"/>
    <property type="evidence" value="ECO:0007669"/>
    <property type="project" value="TreeGrafter"/>
</dbReference>